<dbReference type="Pfam" id="PF09431">
    <property type="entry name" value="SPIN90_LRD"/>
    <property type="match status" value="1"/>
</dbReference>
<evidence type="ECO:0000259" key="1">
    <source>
        <dbReference type="Pfam" id="PF09431"/>
    </source>
</evidence>
<dbReference type="AlphaFoldDB" id="E4YLB3"/>
<dbReference type="PANTHER" id="PTHR13357:SF1">
    <property type="entry name" value="NCK-INTERACTING PROTEIN WITH SH3 DOMAIN"/>
    <property type="match status" value="1"/>
</dbReference>
<dbReference type="InterPro" id="IPR030125">
    <property type="entry name" value="SPIN90/Ldb17"/>
</dbReference>
<protein>
    <recommendedName>
        <fullName evidence="1">SPIN90/Ldb17 leucine-rich domain-containing protein</fullName>
    </recommendedName>
</protein>
<sequence length="249" mass="28607">VLPVELARDIRDHVQKPNSQEFILVLFDSFSLLLSAVEPLTVHTLEHLTEDWAYSVLLFIENNGVKKLEKTSFSLLKLFLAFNLHFSLPEHNPVLVALSKNSSWTNFSELLMLVMNRGHDPLLNSEYEEITSFQRPKEKHSVLKIMADIFSSKQTADLFYTTDLNILIEIILRNLLDLTPDDTKRIDFLLILKAMIKNSCWQENKHKATQIKSTLNIFAAEETVDSNSVSSKSQKISKQILEEFKAVFN</sequence>
<dbReference type="Proteomes" id="UP000011014">
    <property type="component" value="Unassembled WGS sequence"/>
</dbReference>
<dbReference type="PANTHER" id="PTHR13357">
    <property type="entry name" value="SH3 ADAPTER PROTEIN SPIN90 NCK INTERACTING PROTEIN WITH SH3 DOMAIN"/>
    <property type="match status" value="1"/>
</dbReference>
<proteinExistence type="predicted"/>
<organism evidence="2">
    <name type="scientific">Oikopleura dioica</name>
    <name type="common">Tunicate</name>
    <dbReference type="NCBI Taxonomy" id="34765"/>
    <lineage>
        <taxon>Eukaryota</taxon>
        <taxon>Metazoa</taxon>
        <taxon>Chordata</taxon>
        <taxon>Tunicata</taxon>
        <taxon>Appendicularia</taxon>
        <taxon>Copelata</taxon>
        <taxon>Oikopleuridae</taxon>
        <taxon>Oikopleura</taxon>
    </lineage>
</organism>
<accession>E4YLB3</accession>
<dbReference type="GO" id="GO:0071933">
    <property type="term" value="F:Arp2/3 complex binding"/>
    <property type="evidence" value="ECO:0007669"/>
    <property type="project" value="TreeGrafter"/>
</dbReference>
<reference evidence="2" key="1">
    <citation type="journal article" date="2010" name="Science">
        <title>Plasticity of animal genome architecture unmasked by rapid evolution of a pelagic tunicate.</title>
        <authorList>
            <person name="Denoeud F."/>
            <person name="Henriet S."/>
            <person name="Mungpakdee S."/>
            <person name="Aury J.M."/>
            <person name="Da Silva C."/>
            <person name="Brinkmann H."/>
            <person name="Mikhaleva J."/>
            <person name="Olsen L.C."/>
            <person name="Jubin C."/>
            <person name="Canestro C."/>
            <person name="Bouquet J.M."/>
            <person name="Danks G."/>
            <person name="Poulain J."/>
            <person name="Campsteijn C."/>
            <person name="Adamski M."/>
            <person name="Cross I."/>
            <person name="Yadetie F."/>
            <person name="Muffato M."/>
            <person name="Louis A."/>
            <person name="Butcher S."/>
            <person name="Tsagkogeorga G."/>
            <person name="Konrad A."/>
            <person name="Singh S."/>
            <person name="Jensen M.F."/>
            <person name="Cong E.H."/>
            <person name="Eikeseth-Otteraa H."/>
            <person name="Noel B."/>
            <person name="Anthouard V."/>
            <person name="Porcel B.M."/>
            <person name="Kachouri-Lafond R."/>
            <person name="Nishino A."/>
            <person name="Ugolini M."/>
            <person name="Chourrout P."/>
            <person name="Nishida H."/>
            <person name="Aasland R."/>
            <person name="Huzurbazar S."/>
            <person name="Westhof E."/>
            <person name="Delsuc F."/>
            <person name="Lehrach H."/>
            <person name="Reinhardt R."/>
            <person name="Weissenbach J."/>
            <person name="Roy S.W."/>
            <person name="Artiguenave F."/>
            <person name="Postlethwait J.H."/>
            <person name="Manak J.R."/>
            <person name="Thompson E.M."/>
            <person name="Jaillon O."/>
            <person name="Du Pasquier L."/>
            <person name="Boudinot P."/>
            <person name="Liberles D.A."/>
            <person name="Volff J.N."/>
            <person name="Philippe H."/>
            <person name="Lenhard B."/>
            <person name="Roest Crollius H."/>
            <person name="Wincker P."/>
            <person name="Chourrout D."/>
        </authorList>
    </citation>
    <scope>NUCLEOTIDE SEQUENCE [LARGE SCALE GENOMIC DNA]</scope>
</reference>
<gene>
    <name evidence="2" type="ORF">GSOID_T00028763001</name>
</gene>
<dbReference type="EMBL" id="FN654749">
    <property type="protein sequence ID" value="CBY36274.1"/>
    <property type="molecule type" value="Genomic_DNA"/>
</dbReference>
<feature type="domain" description="SPIN90/Ldb17 leucine-rich" evidence="1">
    <location>
        <begin position="71"/>
        <end position="211"/>
    </location>
</feature>
<dbReference type="GO" id="GO:0006897">
    <property type="term" value="P:endocytosis"/>
    <property type="evidence" value="ECO:0007669"/>
    <property type="project" value="TreeGrafter"/>
</dbReference>
<dbReference type="InterPro" id="IPR018556">
    <property type="entry name" value="SPIN90/Ldb17_LRD"/>
</dbReference>
<feature type="non-terminal residue" evidence="2">
    <location>
        <position position="1"/>
    </location>
</feature>
<name>E4YLB3_OIKDI</name>
<evidence type="ECO:0000313" key="2">
    <source>
        <dbReference type="EMBL" id="CBY36274.1"/>
    </source>
</evidence>